<accession>A0ACC6T7G2</accession>
<keyword evidence="1" id="KW-0255">Endonuclease</keyword>
<evidence type="ECO:0000313" key="2">
    <source>
        <dbReference type="Proteomes" id="UP001480082"/>
    </source>
</evidence>
<comment type="caution">
    <text evidence="1">The sequence shown here is derived from an EMBL/GenBank/DDBJ whole genome shotgun (WGS) entry which is preliminary data.</text>
</comment>
<dbReference type="Proteomes" id="UP001480082">
    <property type="component" value="Unassembled WGS sequence"/>
</dbReference>
<sequence>MADEFPRLDVTIPEWKEPSHPFSRGQDPEFYTPETLRDTALGRTGRTSFFEQIFAGLYWKLEGPVPYAFITSDGAVRSMDAGCIKFLASRESGEIEFQLGPNRVILAASPGPVLLERYTRIREKLIRDVTRSGGATDTQQELVQVPFPAVSTSAASVDSSLSDDTEFLLDELVDERKRQESLLVIREGANDFRRAVLREWKRCAVTGSTTKEVLDAAHVYRYFGLKTNDIRNGIMLRRDIHSLFDKYLMSFAESGDTLRIVLSQKLKGSEYEKYDGVLVELPQDQKTRPDIRTVRHHLTQFELAEARRKASR</sequence>
<evidence type="ECO:0000313" key="1">
    <source>
        <dbReference type="EMBL" id="MER9287860.1"/>
    </source>
</evidence>
<name>A0ACC6T7G2_9HYPH</name>
<gene>
    <name evidence="1" type="ORF">NKI81_28745</name>
</gene>
<keyword evidence="1" id="KW-0540">Nuclease</keyword>
<organism evidence="1 2">
    <name type="scientific">Mesorhizobium australicum</name>
    <dbReference type="NCBI Taxonomy" id="536018"/>
    <lineage>
        <taxon>Bacteria</taxon>
        <taxon>Pseudomonadati</taxon>
        <taxon>Pseudomonadota</taxon>
        <taxon>Alphaproteobacteria</taxon>
        <taxon>Hyphomicrobiales</taxon>
        <taxon>Phyllobacteriaceae</taxon>
        <taxon>Mesorhizobium</taxon>
    </lineage>
</organism>
<proteinExistence type="predicted"/>
<dbReference type="EMBL" id="JAMYRI010000025">
    <property type="protein sequence ID" value="MER9287860.1"/>
    <property type="molecule type" value="Genomic_DNA"/>
</dbReference>
<keyword evidence="2" id="KW-1185">Reference proteome</keyword>
<reference evidence="1 2" key="1">
    <citation type="journal article" date="2024" name="Proc. Natl. Acad. Sci. U.S.A.">
        <title>The evolutionary genomics of adaptation to stress in wild rhizobium bacteria.</title>
        <authorList>
            <person name="Kehlet-Delgado H."/>
            <person name="Montoya A.P."/>
            <person name="Jensen K.T."/>
            <person name="Wendlandt C.E."/>
            <person name="Dexheimer C."/>
            <person name="Roberts M."/>
            <person name="Torres Martinez L."/>
            <person name="Friesen M.L."/>
            <person name="Griffitts J.S."/>
            <person name="Porter S.S."/>
        </authorList>
    </citation>
    <scope>NUCLEOTIDE SEQUENCE [LARGE SCALE GENOMIC DNA]</scope>
    <source>
        <strain evidence="1 2">M0468</strain>
    </source>
</reference>
<protein>
    <submittedName>
        <fullName evidence="1">HNH endonuclease</fullName>
    </submittedName>
</protein>
<keyword evidence="1" id="KW-0378">Hydrolase</keyword>